<feature type="region of interest" description="Disordered" evidence="1">
    <location>
        <begin position="194"/>
        <end position="220"/>
    </location>
</feature>
<feature type="transmembrane region" description="Helical" evidence="2">
    <location>
        <begin position="155"/>
        <end position="175"/>
    </location>
</feature>
<protein>
    <submittedName>
        <fullName evidence="3">Uncharacterized protein</fullName>
    </submittedName>
</protein>
<feature type="compositionally biased region" description="Low complexity" evidence="1">
    <location>
        <begin position="242"/>
        <end position="264"/>
    </location>
</feature>
<feature type="region of interest" description="Disordered" evidence="1">
    <location>
        <begin position="399"/>
        <end position="442"/>
    </location>
</feature>
<dbReference type="RefSeq" id="WP_111902110.1">
    <property type="nucleotide sequence ID" value="NZ_QLNP01000007.1"/>
</dbReference>
<dbReference type="Proteomes" id="UP000249166">
    <property type="component" value="Unassembled WGS sequence"/>
</dbReference>
<feature type="region of interest" description="Disordered" evidence="1">
    <location>
        <begin position="351"/>
        <end position="374"/>
    </location>
</feature>
<feature type="compositionally biased region" description="Low complexity" evidence="1">
    <location>
        <begin position="359"/>
        <end position="374"/>
    </location>
</feature>
<keyword evidence="2" id="KW-0812">Transmembrane</keyword>
<feature type="region of interest" description="Disordered" evidence="1">
    <location>
        <begin position="242"/>
        <end position="272"/>
    </location>
</feature>
<evidence type="ECO:0000313" key="4">
    <source>
        <dbReference type="Proteomes" id="UP000249166"/>
    </source>
</evidence>
<reference evidence="3 4" key="1">
    <citation type="submission" date="2018-04" db="EMBL/GenBank/DDBJ databases">
        <title>Bacteria isolated from cave deposits of Manipur.</title>
        <authorList>
            <person name="Sahoo D."/>
            <person name="Sarangthem I."/>
            <person name="Nandeibam J."/>
        </authorList>
    </citation>
    <scope>NUCLEOTIDE SEQUENCE [LARGE SCALE GENOMIC DNA]</scope>
    <source>
        <strain evidence="4">mrc11</strain>
    </source>
</reference>
<proteinExistence type="predicted"/>
<keyword evidence="2" id="KW-0472">Membrane</keyword>
<evidence type="ECO:0000313" key="3">
    <source>
        <dbReference type="EMBL" id="RAM39145.1"/>
    </source>
</evidence>
<comment type="caution">
    <text evidence="3">The sequence shown here is derived from an EMBL/GenBank/DDBJ whole genome shotgun (WGS) entry which is preliminary data.</text>
</comment>
<feature type="transmembrane region" description="Helical" evidence="2">
    <location>
        <begin position="131"/>
        <end position="149"/>
    </location>
</feature>
<feature type="compositionally biased region" description="Low complexity" evidence="1">
    <location>
        <begin position="1"/>
        <end position="28"/>
    </location>
</feature>
<evidence type="ECO:0000256" key="1">
    <source>
        <dbReference type="SAM" id="MobiDB-lite"/>
    </source>
</evidence>
<dbReference type="AlphaFoldDB" id="A0A328HP30"/>
<keyword evidence="2" id="KW-1133">Transmembrane helix</keyword>
<feature type="compositionally biased region" description="Low complexity" evidence="1">
    <location>
        <begin position="424"/>
        <end position="433"/>
    </location>
</feature>
<feature type="transmembrane region" description="Helical" evidence="2">
    <location>
        <begin position="63"/>
        <end position="82"/>
    </location>
</feature>
<name>A0A328HP30_ARTGO</name>
<evidence type="ECO:0000256" key="2">
    <source>
        <dbReference type="SAM" id="Phobius"/>
    </source>
</evidence>
<feature type="region of interest" description="Disordered" evidence="1">
    <location>
        <begin position="1"/>
        <end position="39"/>
    </location>
</feature>
<accession>A0A328HP30</accession>
<organism evidence="3 4">
    <name type="scientific">Arthrobacter globiformis</name>
    <dbReference type="NCBI Taxonomy" id="1665"/>
    <lineage>
        <taxon>Bacteria</taxon>
        <taxon>Bacillati</taxon>
        <taxon>Actinomycetota</taxon>
        <taxon>Actinomycetes</taxon>
        <taxon>Micrococcales</taxon>
        <taxon>Micrococcaceae</taxon>
        <taxon>Arthrobacter</taxon>
    </lineage>
</organism>
<dbReference type="OrthoDB" id="5079801at2"/>
<feature type="transmembrane region" description="Helical" evidence="2">
    <location>
        <begin position="88"/>
        <end position="111"/>
    </location>
</feature>
<feature type="compositionally biased region" description="Low complexity" evidence="1">
    <location>
        <begin position="399"/>
        <end position="416"/>
    </location>
</feature>
<dbReference type="EMBL" id="QLNP01000007">
    <property type="protein sequence ID" value="RAM39145.1"/>
    <property type="molecule type" value="Genomic_DNA"/>
</dbReference>
<sequence length="531" mass="52411">MNQQSQGQPGPARQDPAQPGQGQAPLGAGPSGRPEAHNAAPNFMKQQGVRNEAVAGPFTVRDLTVFAATLVLFIASLIPMFAVRYNLWNLGSLFFLGLGVVLPLIVAALFVARRLAPDTKVRIGSLSVDQFGSVVASFAVAFFFLSVAGAYTPSLLVGLIGSLVLLAATVLARFIPFFAGDFLDRPDAPAHIMARDSAVPVRKPKAPKEPKPAAAKPGAGSTKGAVAAGAGAGAAAAGAAVPAGPEARGPVSSGPVSSGHVSHGATAVGQTGKGAAQASTAGAVIPGATADIAGTAGAAAAGAGNGGAGTAGAAPATGMWPGANAASSAAASPETGQAAVVPSAQTVDAAAQGGTVPSAKADAAAQRTAEAEQTQLDGVTAAPAAAAGAPAAEAAATGAPAAEAPVAEGKSGAAGREAAEEAARAASATPATAVHPRVDVQQQVRSQEPIGATVDPASWPEESEHEQVHEAFWFAVAQHRTAVDERTGAPLFGIEPGGWVLALEDRGDEFLVQHTDGRVGVLRDLSNIERG</sequence>
<gene>
    <name evidence="3" type="ORF">DBZ45_00930</name>
</gene>